<organism evidence="9">
    <name type="scientific">Cylindrocystis brebissonii</name>
    <dbReference type="NCBI Taxonomy" id="102167"/>
    <lineage>
        <taxon>Eukaryota</taxon>
        <taxon>Viridiplantae</taxon>
        <taxon>Streptophyta</taxon>
        <taxon>Zygnematophyceae</taxon>
        <taxon>Zygnematophycidae</taxon>
        <taxon>Zygnematales</taxon>
        <taxon>Mesotaeniaceae</taxon>
        <taxon>Cylindrocystis</taxon>
    </lineage>
</organism>
<dbReference type="PROSITE" id="PS00548">
    <property type="entry name" value="RIBOSOMAL_S3"/>
    <property type="match status" value="1"/>
</dbReference>
<evidence type="ECO:0000256" key="1">
    <source>
        <dbReference type="ARBA" id="ARBA00010761"/>
    </source>
</evidence>
<evidence type="ECO:0000256" key="5">
    <source>
        <dbReference type="HAMAP-Rule" id="MF_01309"/>
    </source>
</evidence>
<dbReference type="EMBL" id="KU646495">
    <property type="protein sequence ID" value="ANI25898.1"/>
    <property type="molecule type" value="Genomic_DNA"/>
</dbReference>
<dbReference type="SUPFAM" id="SSF54814">
    <property type="entry name" value="Prokaryotic type KH domain (KH-domain type II)"/>
    <property type="match status" value="1"/>
</dbReference>
<dbReference type="InterPro" id="IPR036419">
    <property type="entry name" value="Ribosomal_S3_C_sf"/>
</dbReference>
<dbReference type="NCBIfam" id="TIGR01009">
    <property type="entry name" value="rpsC_bact"/>
    <property type="match status" value="1"/>
</dbReference>
<dbReference type="GO" id="GO:0006412">
    <property type="term" value="P:translation"/>
    <property type="evidence" value="ECO:0007669"/>
    <property type="project" value="UniProtKB-UniRule"/>
</dbReference>
<evidence type="ECO:0000256" key="3">
    <source>
        <dbReference type="ARBA" id="ARBA00023274"/>
    </source>
</evidence>
<dbReference type="GO" id="GO:0022627">
    <property type="term" value="C:cytosolic small ribosomal subunit"/>
    <property type="evidence" value="ECO:0007669"/>
    <property type="project" value="TreeGrafter"/>
</dbReference>
<sequence>MGQKIHPLGFRLGVTQKHYSNWFSPFNHYSELLQEDHKIRKCIQQYVRKFVRSSFNYGGVVRVDIQRKTDLVQVEIFTAFPALLVESRGQNRFSNTNEKGLELLKRNLENTLSPGNRKLKIIISEVKKPYAEAIVLAEYIALQLESRVAFRKTMKKAIELANKEYDDEKGIKIQIVKGIKIQIAGRLNGAEIARIEWAREGRVPLHTLRAHIDYCHYAAQTIYGVLGIKIWVCKNQE</sequence>
<reference evidence="9" key="1">
    <citation type="journal article" date="2016" name="Front. Plant Sci.">
        <title>Comparative Chloroplast Genome Analyses of Streptophyte Green Algae Uncover Major Structural Alterations in the Klebsormidiophyceae, Coleochaetophyceae and Zygnematophyceae.</title>
        <authorList>
            <person name="Lemieux C."/>
            <person name="Otis C."/>
            <person name="Turmel M."/>
        </authorList>
    </citation>
    <scope>NUCLEOTIDE SEQUENCE</scope>
</reference>
<feature type="domain" description="Small ribosomal subunit protein uS3 C-terminal" evidence="8">
    <location>
        <begin position="140"/>
        <end position="232"/>
    </location>
</feature>
<dbReference type="Gene3D" id="3.30.1140.32">
    <property type="entry name" value="Ribosomal protein S3, C-terminal domain"/>
    <property type="match status" value="1"/>
</dbReference>
<dbReference type="PANTHER" id="PTHR11760">
    <property type="entry name" value="30S/40S RIBOSOMAL PROTEIN S3"/>
    <property type="match status" value="1"/>
</dbReference>
<evidence type="ECO:0000259" key="8">
    <source>
        <dbReference type="Pfam" id="PF00189"/>
    </source>
</evidence>
<dbReference type="RefSeq" id="YP_009258771.1">
    <property type="nucleotide sequence ID" value="NC_030359.1"/>
</dbReference>
<dbReference type="Pfam" id="PF00189">
    <property type="entry name" value="Ribosomal_S3_C"/>
    <property type="match status" value="1"/>
</dbReference>
<comment type="subunit">
    <text evidence="5 7">Part of the 30S ribosomal subunit.</text>
</comment>
<keyword evidence="2 5" id="KW-0689">Ribosomal protein</keyword>
<dbReference type="InterPro" id="IPR015946">
    <property type="entry name" value="KH_dom-like_a/b"/>
</dbReference>
<keyword evidence="7 9" id="KW-0150">Chloroplast</keyword>
<comment type="similarity">
    <text evidence="1 5 6">Belongs to the universal ribosomal protein uS3 family.</text>
</comment>
<keyword evidence="3 5" id="KW-0687">Ribonucleoprotein</keyword>
<evidence type="ECO:0000256" key="6">
    <source>
        <dbReference type="RuleBase" id="RU003624"/>
    </source>
</evidence>
<dbReference type="SUPFAM" id="SSF54821">
    <property type="entry name" value="Ribosomal protein S3 C-terminal domain"/>
    <property type="match status" value="1"/>
</dbReference>
<dbReference type="PANTHER" id="PTHR11760:SF19">
    <property type="entry name" value="SMALL RIBOSOMAL SUBUNIT PROTEIN US3C"/>
    <property type="match status" value="1"/>
</dbReference>
<dbReference type="HAMAP" id="MF_01309_B">
    <property type="entry name" value="Ribosomal_uS3_B"/>
    <property type="match status" value="1"/>
</dbReference>
<accession>A0A191T676</accession>
<dbReference type="GO" id="GO:0003723">
    <property type="term" value="F:RNA binding"/>
    <property type="evidence" value="ECO:0007669"/>
    <property type="project" value="InterPro"/>
</dbReference>
<evidence type="ECO:0000256" key="4">
    <source>
        <dbReference type="ARBA" id="ARBA00035154"/>
    </source>
</evidence>
<dbReference type="GO" id="GO:0003735">
    <property type="term" value="F:structural constituent of ribosome"/>
    <property type="evidence" value="ECO:0007669"/>
    <property type="project" value="InterPro"/>
</dbReference>
<evidence type="ECO:0000256" key="7">
    <source>
        <dbReference type="RuleBase" id="RU003626"/>
    </source>
</evidence>
<dbReference type="AlphaFoldDB" id="A0A191T676"/>
<dbReference type="GO" id="GO:0009507">
    <property type="term" value="C:chloroplast"/>
    <property type="evidence" value="ECO:0007669"/>
    <property type="project" value="UniProtKB-SubCell"/>
</dbReference>
<dbReference type="InterPro" id="IPR009019">
    <property type="entry name" value="KH_sf_prok-type"/>
</dbReference>
<proteinExistence type="inferred from homology"/>
<evidence type="ECO:0000256" key="2">
    <source>
        <dbReference type="ARBA" id="ARBA00022980"/>
    </source>
</evidence>
<evidence type="ECO:0000313" key="9">
    <source>
        <dbReference type="EMBL" id="ANI25898.1"/>
    </source>
</evidence>
<gene>
    <name evidence="5 9" type="primary">rps3</name>
</gene>
<geneLocation type="chloroplast" evidence="9"/>
<dbReference type="InterPro" id="IPR057258">
    <property type="entry name" value="Ribosomal_uS3"/>
</dbReference>
<name>A0A191T676_9VIRI</name>
<dbReference type="InterPro" id="IPR001351">
    <property type="entry name" value="Ribosomal_uS3_C"/>
</dbReference>
<dbReference type="InterPro" id="IPR005704">
    <property type="entry name" value="Ribosomal_uS3_bac-typ"/>
</dbReference>
<comment type="subcellular location">
    <subcellularLocation>
        <location evidence="5 7">Plastid</location>
        <location evidence="5 7">Chloroplast</location>
    </subcellularLocation>
</comment>
<keyword evidence="7 9" id="KW-0934">Plastid</keyword>
<protein>
    <recommendedName>
        <fullName evidence="4 5">Small ribosomal subunit protein uS3c</fullName>
    </recommendedName>
</protein>
<dbReference type="CDD" id="cd02412">
    <property type="entry name" value="KH-II_30S_S3"/>
    <property type="match status" value="1"/>
</dbReference>
<dbReference type="InterPro" id="IPR018280">
    <property type="entry name" value="Ribosomal_uS3_CS"/>
</dbReference>
<dbReference type="Gene3D" id="3.30.300.20">
    <property type="match status" value="1"/>
</dbReference>
<dbReference type="GeneID" id="27985258"/>